<comment type="caution">
    <text evidence="1">The sequence shown here is derived from an EMBL/GenBank/DDBJ whole genome shotgun (WGS) entry which is preliminary data.</text>
</comment>
<organism evidence="1 2">
    <name type="scientific">Stenomitos frigidus AS-A4</name>
    <dbReference type="NCBI Taxonomy" id="2933935"/>
    <lineage>
        <taxon>Bacteria</taxon>
        <taxon>Bacillati</taxon>
        <taxon>Cyanobacteriota</taxon>
        <taxon>Cyanophyceae</taxon>
        <taxon>Leptolyngbyales</taxon>
        <taxon>Leptolyngbyaceae</taxon>
        <taxon>Stenomitos</taxon>
    </lineage>
</organism>
<keyword evidence="2" id="KW-1185">Reference proteome</keyword>
<dbReference type="Proteomes" id="UP001476950">
    <property type="component" value="Unassembled WGS sequence"/>
</dbReference>
<proteinExistence type="predicted"/>
<evidence type="ECO:0000313" key="1">
    <source>
        <dbReference type="EMBL" id="MEP1057927.1"/>
    </source>
</evidence>
<reference evidence="1 2" key="1">
    <citation type="submission" date="2022-04" db="EMBL/GenBank/DDBJ databases">
        <title>Positive selection, recombination, and allopatry shape intraspecific diversity of widespread and dominant cyanobacteria.</title>
        <authorList>
            <person name="Wei J."/>
            <person name="Shu W."/>
            <person name="Hu C."/>
        </authorList>
    </citation>
    <scope>NUCLEOTIDE SEQUENCE [LARGE SCALE GENOMIC DNA]</scope>
    <source>
        <strain evidence="1 2">AS-A4</strain>
    </source>
</reference>
<evidence type="ECO:0000313" key="2">
    <source>
        <dbReference type="Proteomes" id="UP001476950"/>
    </source>
</evidence>
<gene>
    <name evidence="1" type="ORF">NDI38_05710</name>
</gene>
<dbReference type="RefSeq" id="WP_190451303.1">
    <property type="nucleotide sequence ID" value="NZ_JAMPLM010000003.1"/>
</dbReference>
<name>A0ABV0KFB3_9CYAN</name>
<accession>A0ABV0KFB3</accession>
<protein>
    <submittedName>
        <fullName evidence="1">Uncharacterized protein</fullName>
    </submittedName>
</protein>
<dbReference type="EMBL" id="JAMPLM010000003">
    <property type="protein sequence ID" value="MEP1057927.1"/>
    <property type="molecule type" value="Genomic_DNA"/>
</dbReference>
<sequence length="126" mass="14101">MPITVTPEEIEQFRVDLADYPDALTALNEIEDCEGDLEDAAIALAIQVGQEPDTNDRWIEGLAKQWRHILCRADLKESLEDGLTGNLLLTLTEHTMLPLKLATPVAIFAMKTGMQDFCRSFEAKIQ</sequence>